<dbReference type="PANTHER" id="PTHR43668:SF2">
    <property type="entry name" value="ALLANTOINASE"/>
    <property type="match status" value="1"/>
</dbReference>
<dbReference type="SUPFAM" id="SSF51556">
    <property type="entry name" value="Metallo-dependent hydrolases"/>
    <property type="match status" value="1"/>
</dbReference>
<accession>A0ABZ3D2W6</accession>
<gene>
    <name evidence="2" type="ORF">AAC691_17755</name>
</gene>
<proteinExistence type="predicted"/>
<dbReference type="EMBL" id="CP152276">
    <property type="protein sequence ID" value="XAE42093.1"/>
    <property type="molecule type" value="Genomic_DNA"/>
</dbReference>
<feature type="domain" description="Amidohydrolase 3" evidence="1">
    <location>
        <begin position="43"/>
        <end position="241"/>
    </location>
</feature>
<dbReference type="Gene3D" id="3.20.20.140">
    <property type="entry name" value="Metal-dependent hydrolases"/>
    <property type="match status" value="1"/>
</dbReference>
<dbReference type="RefSeq" id="WP_342627895.1">
    <property type="nucleotide sequence ID" value="NZ_CP152276.1"/>
</dbReference>
<dbReference type="Proteomes" id="UP001449795">
    <property type="component" value="Chromosome"/>
</dbReference>
<evidence type="ECO:0000313" key="2">
    <source>
        <dbReference type="EMBL" id="XAE42093.1"/>
    </source>
</evidence>
<dbReference type="NCBIfam" id="NF006560">
    <property type="entry name" value="PRK09061.1"/>
    <property type="match status" value="1"/>
</dbReference>
<dbReference type="SUPFAM" id="SSF51338">
    <property type="entry name" value="Composite domain of metallo-dependent hydrolases"/>
    <property type="match status" value="1"/>
</dbReference>
<keyword evidence="3" id="KW-1185">Reference proteome</keyword>
<dbReference type="Pfam" id="PF07969">
    <property type="entry name" value="Amidohydro_3"/>
    <property type="match status" value="1"/>
</dbReference>
<name>A0ABZ3D2W6_9PROT</name>
<dbReference type="InterPro" id="IPR013108">
    <property type="entry name" value="Amidohydro_3"/>
</dbReference>
<dbReference type="InterPro" id="IPR011059">
    <property type="entry name" value="Metal-dep_hydrolase_composite"/>
</dbReference>
<sequence length="494" mass="53410">MYDLIIRGGRLIDPETRLDAIGDVAIRNGAIMRVGGVTGSALREIDATGLVVAPGFIDIHAHGQSVPADRMQAFDGVTTTLECEVGSLPVAGWYDAQESSGRVLNYGVSVGWVFARIAAMTGRTLEPSLSFMGRCMDDPRWVETVAGDAELEDILSRVRQGLDEGGVGIGIPNAYVPGAGVKEISRICSLAAEYDVPTYTHVAYASNIDPRSSIEAYTRLIGYAGSTGARMHICHFNSTSLMDVERAADLVRTAQAQGLKVTVEAYPYGVASTVIGAPFFADPAFPERTGRGYDALQRLDDGRRIGSRAELLQARAERPENLVLWHFLDVEGDARHRDLLDVSVLYPGGIIASDAMPWTLPDGTVYGGDAWPLPADAVSHPRSSGTFARFLRVYMRERGMLSLMEAMAKCSWLPASIVAPAAPAMRRKGRLQEGCDADLCVFDDRTIGDRADFAALNRPSEGVRHLLVNGQPVIDDGTLRRDAAPGRPVRGRRH</sequence>
<reference evidence="2 3" key="1">
    <citation type="submission" date="2024-04" db="EMBL/GenBank/DDBJ databases">
        <title>Complete genome sequence of Nguyenibacter vanlangesis HBCM-1154, a strain capable of nitrogen fixation, IAA production, and phosphorus solubilization isolated from sugarcane soil.</title>
        <authorList>
            <person name="MY HANH P."/>
        </authorList>
    </citation>
    <scope>NUCLEOTIDE SEQUENCE [LARGE SCALE GENOMIC DNA]</scope>
    <source>
        <strain evidence="2 3">HBCM 1154</strain>
    </source>
</reference>
<evidence type="ECO:0000313" key="3">
    <source>
        <dbReference type="Proteomes" id="UP001449795"/>
    </source>
</evidence>
<dbReference type="InterPro" id="IPR050138">
    <property type="entry name" value="DHOase/Allantoinase_Hydrolase"/>
</dbReference>
<organism evidence="2 3">
    <name type="scientific">Nguyenibacter vanlangensis</name>
    <dbReference type="NCBI Taxonomy" id="1216886"/>
    <lineage>
        <taxon>Bacteria</taxon>
        <taxon>Pseudomonadati</taxon>
        <taxon>Pseudomonadota</taxon>
        <taxon>Alphaproteobacteria</taxon>
        <taxon>Acetobacterales</taxon>
        <taxon>Acetobacteraceae</taxon>
        <taxon>Nguyenibacter</taxon>
    </lineage>
</organism>
<dbReference type="InterPro" id="IPR032466">
    <property type="entry name" value="Metal_Hydrolase"/>
</dbReference>
<dbReference type="Gene3D" id="2.30.40.10">
    <property type="entry name" value="Urease, subunit C, domain 1"/>
    <property type="match status" value="1"/>
</dbReference>
<evidence type="ECO:0000259" key="1">
    <source>
        <dbReference type="Pfam" id="PF07969"/>
    </source>
</evidence>
<dbReference type="PANTHER" id="PTHR43668">
    <property type="entry name" value="ALLANTOINASE"/>
    <property type="match status" value="1"/>
</dbReference>
<protein>
    <submittedName>
        <fullName evidence="2">Amidohydrolase family protein</fullName>
    </submittedName>
</protein>